<accession>A0A0S3RVF9</accession>
<reference evidence="1 2" key="1">
    <citation type="journal article" date="2015" name="Sci. Rep.">
        <title>The power of single molecule real-time sequencing technology in the de novo assembly of a eukaryotic genome.</title>
        <authorList>
            <person name="Sakai H."/>
            <person name="Naito K."/>
            <person name="Ogiso-Tanaka E."/>
            <person name="Takahashi Y."/>
            <person name="Iseki K."/>
            <person name="Muto C."/>
            <person name="Satou K."/>
            <person name="Teruya K."/>
            <person name="Shiroma A."/>
            <person name="Shimoji M."/>
            <person name="Hirano T."/>
            <person name="Itoh T."/>
            <person name="Kaga A."/>
            <person name="Tomooka N."/>
        </authorList>
    </citation>
    <scope>NUCLEOTIDE SEQUENCE [LARGE SCALE GENOMIC DNA]</scope>
    <source>
        <strain evidence="2">cv. Shumari</strain>
    </source>
</reference>
<evidence type="ECO:0000313" key="2">
    <source>
        <dbReference type="Proteomes" id="UP000291084"/>
    </source>
</evidence>
<name>A0A0S3RVF9_PHAAN</name>
<sequence length="189" mass="21496">MTEDYHLGSDCTSSLLKLLLCCTKHPYASTSSSCHLREVHASSSLICFIFPMRKITSLVVDGRETVATSLGCELLDCEGLQRWMLLVLHQAVSFPRWRSKSKSFCGIGEHIKQICISLFKPKWAVCFLQRWWVLFLQDQTVTKLPIEWSGIAQHADISSSQSEISFVWGRDTTPFNNKIQHILELLSCT</sequence>
<gene>
    <name evidence="1" type="primary">Vigan.04G199800</name>
    <name evidence="1" type="ORF">VIGAN_04199800</name>
</gene>
<organism evidence="1 2">
    <name type="scientific">Vigna angularis var. angularis</name>
    <dbReference type="NCBI Taxonomy" id="157739"/>
    <lineage>
        <taxon>Eukaryota</taxon>
        <taxon>Viridiplantae</taxon>
        <taxon>Streptophyta</taxon>
        <taxon>Embryophyta</taxon>
        <taxon>Tracheophyta</taxon>
        <taxon>Spermatophyta</taxon>
        <taxon>Magnoliopsida</taxon>
        <taxon>eudicotyledons</taxon>
        <taxon>Gunneridae</taxon>
        <taxon>Pentapetalae</taxon>
        <taxon>rosids</taxon>
        <taxon>fabids</taxon>
        <taxon>Fabales</taxon>
        <taxon>Fabaceae</taxon>
        <taxon>Papilionoideae</taxon>
        <taxon>50 kb inversion clade</taxon>
        <taxon>NPAAA clade</taxon>
        <taxon>indigoferoid/millettioid clade</taxon>
        <taxon>Phaseoleae</taxon>
        <taxon>Vigna</taxon>
    </lineage>
</organism>
<dbReference type="AlphaFoldDB" id="A0A0S3RVF9"/>
<protein>
    <submittedName>
        <fullName evidence="1">Uncharacterized protein</fullName>
    </submittedName>
</protein>
<keyword evidence="2" id="KW-1185">Reference proteome</keyword>
<dbReference type="EMBL" id="AP015037">
    <property type="protein sequence ID" value="BAT84583.1"/>
    <property type="molecule type" value="Genomic_DNA"/>
</dbReference>
<proteinExistence type="predicted"/>
<dbReference type="Proteomes" id="UP000291084">
    <property type="component" value="Chromosome 4"/>
</dbReference>
<evidence type="ECO:0000313" key="1">
    <source>
        <dbReference type="EMBL" id="BAT84583.1"/>
    </source>
</evidence>